<organism evidence="2 3">
    <name type="scientific">Flavobacterium suncheonense GH29-5 = DSM 17707</name>
    <dbReference type="NCBI Taxonomy" id="1121899"/>
    <lineage>
        <taxon>Bacteria</taxon>
        <taxon>Pseudomonadati</taxon>
        <taxon>Bacteroidota</taxon>
        <taxon>Flavobacteriia</taxon>
        <taxon>Flavobacteriales</taxon>
        <taxon>Flavobacteriaceae</taxon>
        <taxon>Flavobacterium</taxon>
    </lineage>
</organism>
<dbReference type="AlphaFoldDB" id="A0A0A2MCV5"/>
<sequence length="175" mass="19381">MSTLLVVIIGLIGVLLGYIIGKSGGFGNNSLANLITELDHKKLQLQELQAEIDELKSKKDSGSHILGFTSGEPVPVAFDPELASSVIGRKVEENDLKIIEGIGPKIEELFKTSGIMSWKRLSETSVDRCNEILMKAGDRFAFHNPTTWPRQARLAYEGKWRDLKVWQDSLMGGLE</sequence>
<keyword evidence="1" id="KW-0175">Coiled coil</keyword>
<dbReference type="Proteomes" id="UP000030121">
    <property type="component" value="Unassembled WGS sequence"/>
</dbReference>
<dbReference type="OrthoDB" id="1493222at2"/>
<dbReference type="RefSeq" id="WP_035743973.1">
    <property type="nucleotide sequence ID" value="NZ_AUCZ01000007.1"/>
</dbReference>
<accession>A0A0A2MCV5</accession>
<dbReference type="STRING" id="1121899.GCA_000430025_01527"/>
<evidence type="ECO:0000313" key="2">
    <source>
        <dbReference type="EMBL" id="KGO90517.1"/>
    </source>
</evidence>
<keyword evidence="3" id="KW-1185">Reference proteome</keyword>
<name>A0A0A2MCV5_9FLAO</name>
<gene>
    <name evidence="2" type="ORF">Q764_02930</name>
</gene>
<feature type="coiled-coil region" evidence="1">
    <location>
        <begin position="31"/>
        <end position="65"/>
    </location>
</feature>
<evidence type="ECO:0000313" key="3">
    <source>
        <dbReference type="Proteomes" id="UP000030121"/>
    </source>
</evidence>
<protein>
    <recommendedName>
        <fullName evidence="4">LSU ribosomal protein L21p</fullName>
    </recommendedName>
</protein>
<evidence type="ECO:0000256" key="1">
    <source>
        <dbReference type="SAM" id="Coils"/>
    </source>
</evidence>
<proteinExistence type="predicted"/>
<comment type="caution">
    <text evidence="2">The sequence shown here is derived from an EMBL/GenBank/DDBJ whole genome shotgun (WGS) entry which is preliminary data.</text>
</comment>
<dbReference type="eggNOG" id="COG3743">
    <property type="taxonomic scope" value="Bacteria"/>
</dbReference>
<evidence type="ECO:0008006" key="4">
    <source>
        <dbReference type="Google" id="ProtNLM"/>
    </source>
</evidence>
<dbReference type="EMBL" id="JRLW01000002">
    <property type="protein sequence ID" value="KGO90517.1"/>
    <property type="molecule type" value="Genomic_DNA"/>
</dbReference>
<reference evidence="2 3" key="1">
    <citation type="submission" date="2013-09" db="EMBL/GenBank/DDBJ databases">
        <authorList>
            <person name="Zeng Z."/>
            <person name="Chen C."/>
        </authorList>
    </citation>
    <scope>NUCLEOTIDE SEQUENCE [LARGE SCALE GENOMIC DNA]</scope>
    <source>
        <strain evidence="2 3">GH29-5</strain>
    </source>
</reference>